<sequence length="102" mass="11363">MTIMDEKTRTSLNPAHYSTIGKVAVEKLESIRSKMLDNTATEEDRLLGRLLEEITALAKNRISVTANESDFSKGSDVWVERTEGHFPHIRLHGGALEDDPIG</sequence>
<name>Q0YV30_9CHLB</name>
<reference evidence="1 2" key="2">
    <citation type="submission" date="2006-07" db="EMBL/GenBank/DDBJ databases">
        <title>Sequencing of the draft genome and assembly of Chlorobium ferroxidans DSM 13031.</title>
        <authorList>
            <consortium name="US DOE Joint Genome Institute (JGI-PGF)"/>
            <person name="Copeland A."/>
            <person name="Lucas S."/>
            <person name="Lapidus A."/>
            <person name="Barry K."/>
            <person name="Glavina del Rio T."/>
            <person name="Dalin E."/>
            <person name="Tice H."/>
            <person name="Bruce D."/>
            <person name="Pitluck S."/>
            <person name="Richardson P."/>
        </authorList>
    </citation>
    <scope>NUCLEOTIDE SEQUENCE [LARGE SCALE GENOMIC DNA]</scope>
    <source>
        <strain evidence="1 2">DSM 13031</strain>
    </source>
</reference>
<proteinExistence type="predicted"/>
<dbReference type="OrthoDB" id="598148at2"/>
<gene>
    <name evidence="1" type="ORF">CferDRAFT_1873</name>
</gene>
<reference evidence="1 2" key="1">
    <citation type="submission" date="2006-07" db="EMBL/GenBank/DDBJ databases">
        <title>Annotation of the draft genome assembly of Chlorobium ferroxidans DSM 13031.</title>
        <authorList>
            <consortium name="US DOE Joint Genome Institute (JGI-ORNL)"/>
            <person name="Larimer F."/>
            <person name="Land M."/>
            <person name="Hauser L."/>
        </authorList>
    </citation>
    <scope>NUCLEOTIDE SEQUENCE [LARGE SCALE GENOMIC DNA]</scope>
    <source>
        <strain evidence="1 2">DSM 13031</strain>
    </source>
</reference>
<keyword evidence="2" id="KW-1185">Reference proteome</keyword>
<accession>Q0YV30</accession>
<dbReference type="Proteomes" id="UP000004162">
    <property type="component" value="Unassembled WGS sequence"/>
</dbReference>
<protein>
    <submittedName>
        <fullName evidence="1">Uncharacterized protein</fullName>
    </submittedName>
</protein>
<organism evidence="1 2">
    <name type="scientific">Chlorobium ferrooxidans DSM 13031</name>
    <dbReference type="NCBI Taxonomy" id="377431"/>
    <lineage>
        <taxon>Bacteria</taxon>
        <taxon>Pseudomonadati</taxon>
        <taxon>Chlorobiota</taxon>
        <taxon>Chlorobiia</taxon>
        <taxon>Chlorobiales</taxon>
        <taxon>Chlorobiaceae</taxon>
        <taxon>Chlorobium/Pelodictyon group</taxon>
        <taxon>Chlorobium</taxon>
    </lineage>
</organism>
<dbReference type="EMBL" id="AASE01000001">
    <property type="protein sequence ID" value="EAT59866.1"/>
    <property type="molecule type" value="Genomic_DNA"/>
</dbReference>
<dbReference type="RefSeq" id="WP_006365134.1">
    <property type="nucleotide sequence ID" value="NZ_AASE01000001.1"/>
</dbReference>
<evidence type="ECO:0000313" key="2">
    <source>
        <dbReference type="Proteomes" id="UP000004162"/>
    </source>
</evidence>
<evidence type="ECO:0000313" key="1">
    <source>
        <dbReference type="EMBL" id="EAT59866.1"/>
    </source>
</evidence>
<comment type="caution">
    <text evidence="1">The sequence shown here is derived from an EMBL/GenBank/DDBJ whole genome shotgun (WGS) entry which is preliminary data.</text>
</comment>
<dbReference type="AlphaFoldDB" id="Q0YV30"/>